<proteinExistence type="inferred from homology"/>
<evidence type="ECO:0000259" key="2">
    <source>
        <dbReference type="PROSITE" id="PS51767"/>
    </source>
</evidence>
<comment type="caution">
    <text evidence="3">The sequence shown here is derived from an EMBL/GenBank/DDBJ whole genome shotgun (WGS) entry which is preliminary data.</text>
</comment>
<dbReference type="AlphaFoldDB" id="A0A016UR51"/>
<name>A0A016UR51_9BILA</name>
<dbReference type="InterPro" id="IPR001461">
    <property type="entry name" value="Aspartic_peptidase_A1"/>
</dbReference>
<dbReference type="Proteomes" id="UP000024635">
    <property type="component" value="Unassembled WGS sequence"/>
</dbReference>
<feature type="domain" description="Peptidase A1" evidence="2">
    <location>
        <begin position="1"/>
        <end position="160"/>
    </location>
</feature>
<keyword evidence="4" id="KW-1185">Reference proteome</keyword>
<dbReference type="EMBL" id="JARK01001365">
    <property type="protein sequence ID" value="EYC17889.1"/>
    <property type="molecule type" value="Genomic_DNA"/>
</dbReference>
<dbReference type="PANTHER" id="PTHR47966">
    <property type="entry name" value="BETA-SITE APP-CLEAVING ENZYME, ISOFORM A-RELATED"/>
    <property type="match status" value="1"/>
</dbReference>
<dbReference type="InterPro" id="IPR033121">
    <property type="entry name" value="PEPTIDASE_A1"/>
</dbReference>
<evidence type="ECO:0000256" key="1">
    <source>
        <dbReference type="ARBA" id="ARBA00007447"/>
    </source>
</evidence>
<accession>A0A016UR51</accession>
<comment type="similarity">
    <text evidence="1">Belongs to the peptidase A1 family.</text>
</comment>
<dbReference type="InterPro" id="IPR021109">
    <property type="entry name" value="Peptidase_aspartic_dom_sf"/>
</dbReference>
<dbReference type="STRING" id="53326.A0A016UR51"/>
<dbReference type="Pfam" id="PF00026">
    <property type="entry name" value="Asp"/>
    <property type="match status" value="1"/>
</dbReference>
<evidence type="ECO:0000313" key="3">
    <source>
        <dbReference type="EMBL" id="EYC17889.1"/>
    </source>
</evidence>
<protein>
    <recommendedName>
        <fullName evidence="2">Peptidase A1 domain-containing protein</fullName>
    </recommendedName>
</protein>
<dbReference type="SUPFAM" id="SSF50630">
    <property type="entry name" value="Acid proteases"/>
    <property type="match status" value="1"/>
</dbReference>
<dbReference type="GO" id="GO:0006508">
    <property type="term" value="P:proteolysis"/>
    <property type="evidence" value="ECO:0007669"/>
    <property type="project" value="InterPro"/>
</dbReference>
<dbReference type="PANTHER" id="PTHR47966:SF45">
    <property type="entry name" value="PEPTIDASE A1 DOMAIN-CONTAINING PROTEIN"/>
    <property type="match status" value="1"/>
</dbReference>
<dbReference type="OrthoDB" id="771136at2759"/>
<dbReference type="GO" id="GO:0005764">
    <property type="term" value="C:lysosome"/>
    <property type="evidence" value="ECO:0007669"/>
    <property type="project" value="TreeGrafter"/>
</dbReference>
<sequence>MLQNALAIELRVPYPKSPRYFGGLFVHQHPDVILHLFTTAYLWGVRREEVKTLFCGGHNDLHETVIETLHLSSPGRYDLSNELYFIECDAQPAINFLIGKKKYTVRAKNLIIEVQENLCILALSHFSSAEQIEPQWFLGYPFIREYCLVFEMEAKKVGFSKARHS</sequence>
<evidence type="ECO:0000313" key="4">
    <source>
        <dbReference type="Proteomes" id="UP000024635"/>
    </source>
</evidence>
<dbReference type="PROSITE" id="PS51767">
    <property type="entry name" value="PEPTIDASE_A1"/>
    <property type="match status" value="1"/>
</dbReference>
<gene>
    <name evidence="3" type="primary">Acey_s0029.g1940</name>
    <name evidence="3" type="ORF">Y032_0029g1940</name>
</gene>
<dbReference type="Gene3D" id="2.40.70.10">
    <property type="entry name" value="Acid Proteases"/>
    <property type="match status" value="1"/>
</dbReference>
<reference evidence="4" key="1">
    <citation type="journal article" date="2015" name="Nat. Genet.">
        <title>The genome and transcriptome of the zoonotic hookworm Ancylostoma ceylanicum identify infection-specific gene families.</title>
        <authorList>
            <person name="Schwarz E.M."/>
            <person name="Hu Y."/>
            <person name="Antoshechkin I."/>
            <person name="Miller M.M."/>
            <person name="Sternberg P.W."/>
            <person name="Aroian R.V."/>
        </authorList>
    </citation>
    <scope>NUCLEOTIDE SEQUENCE</scope>
    <source>
        <strain evidence="4">HY135</strain>
    </source>
</reference>
<organism evidence="3 4">
    <name type="scientific">Ancylostoma ceylanicum</name>
    <dbReference type="NCBI Taxonomy" id="53326"/>
    <lineage>
        <taxon>Eukaryota</taxon>
        <taxon>Metazoa</taxon>
        <taxon>Ecdysozoa</taxon>
        <taxon>Nematoda</taxon>
        <taxon>Chromadorea</taxon>
        <taxon>Rhabditida</taxon>
        <taxon>Rhabditina</taxon>
        <taxon>Rhabditomorpha</taxon>
        <taxon>Strongyloidea</taxon>
        <taxon>Ancylostomatidae</taxon>
        <taxon>Ancylostomatinae</taxon>
        <taxon>Ancylostoma</taxon>
    </lineage>
</organism>
<dbReference type="GO" id="GO:0004190">
    <property type="term" value="F:aspartic-type endopeptidase activity"/>
    <property type="evidence" value="ECO:0007669"/>
    <property type="project" value="InterPro"/>
</dbReference>